<gene>
    <name evidence="3" type="ORF">F4Y08_07545</name>
</gene>
<evidence type="ECO:0000313" key="3">
    <source>
        <dbReference type="EMBL" id="MYD90180.1"/>
    </source>
</evidence>
<dbReference type="CDD" id="cd12797">
    <property type="entry name" value="M23_peptidase"/>
    <property type="match status" value="1"/>
</dbReference>
<dbReference type="Gene3D" id="2.30.30.40">
    <property type="entry name" value="SH3 Domains"/>
    <property type="match status" value="9"/>
</dbReference>
<dbReference type="Gene3D" id="2.70.70.10">
    <property type="entry name" value="Glucose Permease (Domain IIA)"/>
    <property type="match status" value="1"/>
</dbReference>
<dbReference type="EMBL" id="VXPY01000052">
    <property type="protein sequence ID" value="MYD90180.1"/>
    <property type="molecule type" value="Genomic_DNA"/>
</dbReference>
<dbReference type="PANTHER" id="PTHR34408">
    <property type="entry name" value="FAMILY PROTEIN, PUTATIVE-RELATED"/>
    <property type="match status" value="1"/>
</dbReference>
<dbReference type="SUPFAM" id="SSF51261">
    <property type="entry name" value="Duplicated hybrid motif"/>
    <property type="match status" value="1"/>
</dbReference>
<dbReference type="InterPro" id="IPR011055">
    <property type="entry name" value="Dup_hybrid_motif"/>
</dbReference>
<feature type="region of interest" description="Disordered" evidence="1">
    <location>
        <begin position="1625"/>
        <end position="1646"/>
    </location>
</feature>
<dbReference type="Pfam" id="PF01551">
    <property type="entry name" value="Peptidase_M23"/>
    <property type="match status" value="1"/>
</dbReference>
<organism evidence="3">
    <name type="scientific">Caldilineaceae bacterium SB0662_bin_9</name>
    <dbReference type="NCBI Taxonomy" id="2605258"/>
    <lineage>
        <taxon>Bacteria</taxon>
        <taxon>Bacillati</taxon>
        <taxon>Chloroflexota</taxon>
        <taxon>Caldilineae</taxon>
        <taxon>Caldilineales</taxon>
        <taxon>Caldilineaceae</taxon>
    </lineage>
</organism>
<comment type="caution">
    <text evidence="3">The sequence shown here is derived from an EMBL/GenBank/DDBJ whole genome shotgun (WGS) entry which is preliminary data.</text>
</comment>
<dbReference type="PROSITE" id="PS51781">
    <property type="entry name" value="SH3B"/>
    <property type="match status" value="2"/>
</dbReference>
<dbReference type="InterPro" id="IPR025987">
    <property type="entry name" value="GW_dom"/>
</dbReference>
<feature type="region of interest" description="Disordered" evidence="1">
    <location>
        <begin position="355"/>
        <end position="381"/>
    </location>
</feature>
<dbReference type="SMART" id="SM00287">
    <property type="entry name" value="SH3b"/>
    <property type="match status" value="9"/>
</dbReference>
<proteinExistence type="predicted"/>
<reference evidence="3" key="1">
    <citation type="submission" date="2019-09" db="EMBL/GenBank/DDBJ databases">
        <title>Characterisation of the sponge microbiome using genome-centric metagenomics.</title>
        <authorList>
            <person name="Engelberts J.P."/>
            <person name="Robbins S.J."/>
            <person name="De Goeij J.M."/>
            <person name="Aranda M."/>
            <person name="Bell S.C."/>
            <person name="Webster N.S."/>
        </authorList>
    </citation>
    <scope>NUCLEOTIDE SEQUENCE</scope>
    <source>
        <strain evidence="3">SB0662_bin_9</strain>
    </source>
</reference>
<feature type="compositionally biased region" description="Basic residues" evidence="1">
    <location>
        <begin position="1632"/>
        <end position="1646"/>
    </location>
</feature>
<dbReference type="PANTHER" id="PTHR34408:SF1">
    <property type="entry name" value="GLYCOSYL HYDROLASE FAMILY 19 DOMAIN-CONTAINING PROTEIN HI_1415"/>
    <property type="match status" value="1"/>
</dbReference>
<feature type="domain" description="SH3b" evidence="2">
    <location>
        <begin position="827"/>
        <end position="896"/>
    </location>
</feature>
<feature type="domain" description="SH3b" evidence="2">
    <location>
        <begin position="665"/>
        <end position="734"/>
    </location>
</feature>
<accession>A0A6B1DR94</accession>
<sequence length="1646" mass="177826">MAWRDARLHTAPHIHCGPHARPPCTQGRIDMSHNLQPGDLKLPFADGAIFPITSLFKDPRRGSEGWDPDQRHLHIHEGIDWGCKTGTPVYAMAEGVVTEVIRGENAYGNHVVVRTGEEGAASSFTLTYAHMDSVTVEEDALVYPFKSNLGEGENIALGTSGNTGNSTADHLHVHFIPNCAKDNLKGLWNRFRDFQQYLPEGHYHWPDIEALRDIINDSGLISKIDDPDRDREITNSDLFNKNRDLLGEHIDQWMDNLLRGWKPNEARLWVKPGGKVYRFPKVDDQCEYPGRPTPGVAIVGRGNVVSEPRHSDTDARRPDWWRIKGNSFPACWVRDEDVELVGNWQDVSVVSSSLPEDPPRYLQKGAGTNVRSGPNTHRDERHEEVPLIGKLMAAENTIVKRVVDGETVWATTGGDVVLDAAENPIAPVINGWVPILELKPDETTKDYLWYKIPYDSTGTATTSNAEGWVRGDVVEVQTSLLTNDKKAFPGDTAIPVPFPACAIPCVETAKGKRVPALPYPDEESRNPNTLTYAIEGVALITGCSENSPLWYQLQLTDTRRGWVLADQVTAHNAGGLHQVQPRLRRRLGSPAAIPVRNGPVDTGTVLAAIGAADRAWHALRGRDAAYPGWWRTRYDGPVAGWVRSDQVRTHGSLAGLAATWNPAPQLSLRSTTALGLNVRSGPGTGHAKVGFIRGGSTDRYDILGKDAATATWWQIRYSPAVVGWVHGGYVRTHGSLAGLTVTSVPQLSLGATATNGLTVRSGPGTTHGQVGLIAAGSTDRYDILGKDADTAAWYQIRFDTGVTGWVDRDEVRTHGDLTGLTVTAVPQLSLKPSTTDGLRVRSGPGTTHGQVASIAGGSTTKYDILGQDAAAATWYQIRFSDSLDGWVHGDYVQFHGDLTGLGVTWVPQLSLKATAANGLAIHAGPGTTHDQTGFITTGSTDRYDILGKDADTPAWYQVRHRAFVDGWVKADDAVETDGCLDLSPPPRAGLAAAAQNCAVRDAPAPTGTVRATITDRAERYPVLAKDADTPAWYEIRFSDSISGWVQASCVQLHGDGRNLPIAGTPTTDNRPRLSLASATTAGLNLRTGPGEGHRILLTLPFNTTRYDILGKDADAAAWYEIRYGQGISGWVSEPHVQTHGSLDALTVTWNPAPQLGLPTGAAYGLNVRSGPAETRDKVGLITAGSTVRYDILGQDADAPGWYQIRFGDTIGWVHAGYVQTHGDLDGLGVTWVPQLSLNAAAATGQAVYFGPGFGHTQVGFIAAGSTVRYDILGRDAPLAAWYQIRYDASVTGWVPASRVQTHGDLDGLSATWRPQLSLDAAPYGLYVRSGPGRGHDPLGVITAGSTDRYDILGQNAATATWYQIRYGDTAVGWVSADHVQTYGSLAGLAVTWVPQLNIEGTRTLDLNVHAGPGATHDRVGSITAGSSDRYDILGKDADTAAWYEIRFSATVTGWVAAAHVQTHGGLAGLEATWNPTPRLLLKAETTLGLNVRSGPDRTHNRIGFIKGGSTVEYEILGKNAATATWYRIRYRHTLPGWVSADHVQARGDLTGLRVAWSADPQLNIKGTNTIDLNVRAGPDATHDRIGRIKVGSTVRYDILGKDAATAAWYQIRFGVGVDGWVSAAGGGAHPPHPPHQKKKKRISLKK</sequence>
<dbReference type="Pfam" id="PF13457">
    <property type="entry name" value="GW"/>
    <property type="match status" value="1"/>
</dbReference>
<evidence type="ECO:0000259" key="2">
    <source>
        <dbReference type="PROSITE" id="PS51781"/>
    </source>
</evidence>
<dbReference type="InterPro" id="IPR003646">
    <property type="entry name" value="SH3-like_bac-type"/>
</dbReference>
<evidence type="ECO:0000256" key="1">
    <source>
        <dbReference type="SAM" id="MobiDB-lite"/>
    </source>
</evidence>
<protein>
    <submittedName>
        <fullName evidence="3">SH3 domain-containing protein</fullName>
    </submittedName>
</protein>
<dbReference type="Pfam" id="PF08239">
    <property type="entry name" value="SH3_3"/>
    <property type="match status" value="9"/>
</dbReference>
<dbReference type="InterPro" id="IPR052354">
    <property type="entry name" value="Cell_Wall_Dynamics_Protein"/>
</dbReference>
<name>A0A6B1DR94_9CHLR</name>
<dbReference type="InterPro" id="IPR016047">
    <property type="entry name" value="M23ase_b-sheet_dom"/>
</dbReference>